<feature type="compositionally biased region" description="Basic residues" evidence="8">
    <location>
        <begin position="421"/>
        <end position="434"/>
    </location>
</feature>
<organism evidence="11 12">
    <name type="scientific">Crassostrea virginica</name>
    <name type="common">Eastern oyster</name>
    <dbReference type="NCBI Taxonomy" id="6565"/>
    <lineage>
        <taxon>Eukaryota</taxon>
        <taxon>Metazoa</taxon>
        <taxon>Spiralia</taxon>
        <taxon>Lophotrochozoa</taxon>
        <taxon>Mollusca</taxon>
        <taxon>Bivalvia</taxon>
        <taxon>Autobranchia</taxon>
        <taxon>Pteriomorphia</taxon>
        <taxon>Ostreida</taxon>
        <taxon>Ostreoidea</taxon>
        <taxon>Ostreidae</taxon>
        <taxon>Crassostrea</taxon>
    </lineage>
</organism>
<keyword evidence="4 7" id="KW-0862">Zinc</keyword>
<feature type="compositionally biased region" description="Basic residues" evidence="8">
    <location>
        <begin position="475"/>
        <end position="496"/>
    </location>
</feature>
<dbReference type="PROSITE" id="PS50102">
    <property type="entry name" value="RRM"/>
    <property type="match status" value="1"/>
</dbReference>
<evidence type="ECO:0000313" key="12">
    <source>
        <dbReference type="RefSeq" id="XP_022345998.1"/>
    </source>
</evidence>
<dbReference type="KEGG" id="cvn:111138362"/>
<dbReference type="GO" id="GO:0003723">
    <property type="term" value="F:RNA binding"/>
    <property type="evidence" value="ECO:0007669"/>
    <property type="project" value="UniProtKB-UniRule"/>
</dbReference>
<feature type="domain" description="RRM" evidence="9">
    <location>
        <begin position="212"/>
        <end position="319"/>
    </location>
</feature>
<feature type="region of interest" description="Disordered" evidence="8">
    <location>
        <begin position="362"/>
        <end position="596"/>
    </location>
</feature>
<evidence type="ECO:0000256" key="3">
    <source>
        <dbReference type="ARBA" id="ARBA00022771"/>
    </source>
</evidence>
<dbReference type="GO" id="GO:0089701">
    <property type="term" value="C:U2AF complex"/>
    <property type="evidence" value="ECO:0007669"/>
    <property type="project" value="InterPro"/>
</dbReference>
<evidence type="ECO:0000313" key="11">
    <source>
        <dbReference type="Proteomes" id="UP000694844"/>
    </source>
</evidence>
<dbReference type="GO" id="GO:0008270">
    <property type="term" value="F:zinc ion binding"/>
    <property type="evidence" value="ECO:0007669"/>
    <property type="project" value="UniProtKB-KW"/>
</dbReference>
<feature type="domain" description="C3H1-type" evidence="10">
    <location>
        <begin position="321"/>
        <end position="348"/>
    </location>
</feature>
<feature type="region of interest" description="Disordered" evidence="8">
    <location>
        <begin position="133"/>
        <end position="155"/>
    </location>
</feature>
<feature type="compositionally biased region" description="Basic and acidic residues" evidence="8">
    <location>
        <begin position="43"/>
        <end position="63"/>
    </location>
</feature>
<dbReference type="InterPro" id="IPR000504">
    <property type="entry name" value="RRM_dom"/>
</dbReference>
<dbReference type="InterPro" id="IPR003954">
    <property type="entry name" value="RRM_euk-type"/>
</dbReference>
<dbReference type="PANTHER" id="PTHR12620">
    <property type="entry name" value="U2 SNRNP AUXILIARY FACTOR, SMALL SUBUNIT"/>
    <property type="match status" value="1"/>
</dbReference>
<evidence type="ECO:0000256" key="4">
    <source>
        <dbReference type="ARBA" id="ARBA00022833"/>
    </source>
</evidence>
<dbReference type="Pfam" id="PF00076">
    <property type="entry name" value="RRM_1"/>
    <property type="match status" value="1"/>
</dbReference>
<name>A0A8B8F2F1_CRAVI</name>
<feature type="compositionally biased region" description="Basic residues" evidence="8">
    <location>
        <begin position="371"/>
        <end position="391"/>
    </location>
</feature>
<sequence>MEEESTCIANIKQIKSTLQQCNVKISHKKWKALLKKEKRKLKRQDEARKRQEEIDEDERKKENSPTFQAKQKELEEIENLKEQREEAERVYLNKLWQEKERLAQEEFQLQKEREAMEKERKLEIEKKIKEEWEERQRKEKEEEDKKEKKKEKQEELLKEATANENKDEPWHNPIATLLPGTERETCMFFSKTGACRFGERCSRGHPYPEISNTLMFSNMYNHFELEQGLKDDLDTTDVALEYDDGELYQNFQDFYNDIVPEFRTYGKVIQVKVCNNYEPHLRGNVYVQYKRESSAQEALVGLNGRFYGGKQISGQFVEIRKWKSAICGLFRSGRCPKGRNCNFLHVFKNPNNEFWNADMDNPYESNESVRSRRQRSRSPCRSHRSSSRRDRRSPESQRFYYARNSTRHSRSRSRSRERSYVRSRKKNKYSRSRSRSHERSKSRSRRVRQSRSRSSSGERVNSRKTRKHSNDSRSRSRSQSRSGKSRKREKRSRSKTKLNSNKQYEETTGIEENSSKDNITTGTSNFENGKLSEDPLNDTNGSVSCKEKKPDSLSNGNNTESVASIKSDSTKQSVKKHKKHKKHKHKKKTNTISDSE</sequence>
<feature type="compositionally biased region" description="Basic residues" evidence="8">
    <location>
        <begin position="573"/>
        <end position="589"/>
    </location>
</feature>
<feature type="domain" description="C3H1-type" evidence="10">
    <location>
        <begin position="180"/>
        <end position="208"/>
    </location>
</feature>
<gene>
    <name evidence="12" type="primary">LOC111138362</name>
</gene>
<dbReference type="SUPFAM" id="SSF90229">
    <property type="entry name" value="CCCH zinc finger"/>
    <property type="match status" value="1"/>
</dbReference>
<reference evidence="12" key="1">
    <citation type="submission" date="2025-08" db="UniProtKB">
        <authorList>
            <consortium name="RefSeq"/>
        </authorList>
    </citation>
    <scope>IDENTIFICATION</scope>
    <source>
        <tissue evidence="12">Whole sample</tissue>
    </source>
</reference>
<dbReference type="GeneID" id="111138362"/>
<dbReference type="Pfam" id="PF00642">
    <property type="entry name" value="zf-CCCH"/>
    <property type="match status" value="1"/>
</dbReference>
<dbReference type="Proteomes" id="UP000694844">
    <property type="component" value="Chromosome 5"/>
</dbReference>
<evidence type="ECO:0000256" key="7">
    <source>
        <dbReference type="PROSITE-ProRule" id="PRU00723"/>
    </source>
</evidence>
<dbReference type="SUPFAM" id="SSF54928">
    <property type="entry name" value="RNA-binding domain, RBD"/>
    <property type="match status" value="1"/>
</dbReference>
<keyword evidence="1 7" id="KW-0479">Metal-binding</keyword>
<evidence type="ECO:0000256" key="5">
    <source>
        <dbReference type="ARBA" id="ARBA00022884"/>
    </source>
</evidence>
<keyword evidence="5 6" id="KW-0694">RNA-binding</keyword>
<feature type="compositionally biased region" description="Basic residues" evidence="8">
    <location>
        <begin position="442"/>
        <end position="451"/>
    </location>
</feature>
<evidence type="ECO:0000259" key="10">
    <source>
        <dbReference type="PROSITE" id="PS50103"/>
    </source>
</evidence>
<keyword evidence="3 7" id="KW-0863">Zinc-finger</keyword>
<dbReference type="InterPro" id="IPR012677">
    <property type="entry name" value="Nucleotide-bd_a/b_plait_sf"/>
</dbReference>
<dbReference type="InterPro" id="IPR035979">
    <property type="entry name" value="RBD_domain_sf"/>
</dbReference>
<dbReference type="InterPro" id="IPR036855">
    <property type="entry name" value="Znf_CCCH_sf"/>
</dbReference>
<dbReference type="AlphaFoldDB" id="A0A8B8F2F1"/>
<evidence type="ECO:0000259" key="9">
    <source>
        <dbReference type="PROSITE" id="PS50102"/>
    </source>
</evidence>
<dbReference type="SMART" id="SM00356">
    <property type="entry name" value="ZnF_C3H1"/>
    <property type="match status" value="2"/>
</dbReference>
<feature type="compositionally biased region" description="Polar residues" evidence="8">
    <location>
        <begin position="510"/>
        <end position="527"/>
    </location>
</feature>
<proteinExistence type="predicted"/>
<feature type="zinc finger region" description="C3H1-type" evidence="7">
    <location>
        <begin position="180"/>
        <end position="208"/>
    </location>
</feature>
<dbReference type="OrthoDB" id="75923at2759"/>
<protein>
    <submittedName>
        <fullName evidence="12">U2 small nuclear ribonucleoprotein auxiliary factor 35 kDa subunit-related protein 2-like</fullName>
    </submittedName>
</protein>
<dbReference type="CDD" id="cd12540">
    <property type="entry name" value="RRM_U2AFBPL"/>
    <property type="match status" value="1"/>
</dbReference>
<dbReference type="Gene3D" id="3.30.70.330">
    <property type="match status" value="1"/>
</dbReference>
<keyword evidence="2" id="KW-0677">Repeat</keyword>
<evidence type="ECO:0000256" key="1">
    <source>
        <dbReference type="ARBA" id="ARBA00022723"/>
    </source>
</evidence>
<feature type="compositionally biased region" description="Polar residues" evidence="8">
    <location>
        <begin position="552"/>
        <end position="572"/>
    </location>
</feature>
<accession>A0A8B8F2F1</accession>
<dbReference type="InterPro" id="IPR000571">
    <property type="entry name" value="Znf_CCCH"/>
</dbReference>
<dbReference type="PRINTS" id="PR01848">
    <property type="entry name" value="U2AUXFACTOR"/>
</dbReference>
<feature type="region of interest" description="Disordered" evidence="8">
    <location>
        <begin position="38"/>
        <end position="73"/>
    </location>
</feature>
<dbReference type="RefSeq" id="XP_022345998.1">
    <property type="nucleotide sequence ID" value="XM_022490290.1"/>
</dbReference>
<dbReference type="InterPro" id="IPR009145">
    <property type="entry name" value="U2AF_small"/>
</dbReference>
<evidence type="ECO:0000256" key="6">
    <source>
        <dbReference type="PROSITE-ProRule" id="PRU00176"/>
    </source>
</evidence>
<evidence type="ECO:0000256" key="2">
    <source>
        <dbReference type="ARBA" id="ARBA00022737"/>
    </source>
</evidence>
<feature type="zinc finger region" description="C3H1-type" evidence="7">
    <location>
        <begin position="321"/>
        <end position="348"/>
    </location>
</feature>
<keyword evidence="11" id="KW-1185">Reference proteome</keyword>
<evidence type="ECO:0000256" key="8">
    <source>
        <dbReference type="SAM" id="MobiDB-lite"/>
    </source>
</evidence>
<dbReference type="GO" id="GO:0000398">
    <property type="term" value="P:mRNA splicing, via spliceosome"/>
    <property type="evidence" value="ECO:0007669"/>
    <property type="project" value="InterPro"/>
</dbReference>
<dbReference type="PROSITE" id="PS50103">
    <property type="entry name" value="ZF_C3H1"/>
    <property type="match status" value="2"/>
</dbReference>
<dbReference type="SMART" id="SM00361">
    <property type="entry name" value="RRM_1"/>
    <property type="match status" value="1"/>
</dbReference>